<protein>
    <submittedName>
        <fullName evidence="2">Uncharacterized protein</fullName>
    </submittedName>
</protein>
<accession>A0A9N8RV81</accession>
<reference evidence="2" key="1">
    <citation type="submission" date="2021-04" db="EMBL/GenBank/DDBJ databases">
        <authorList>
            <person name="Vanwijnsberghe S."/>
        </authorList>
    </citation>
    <scope>NUCLEOTIDE SEQUENCE</scope>
    <source>
        <strain evidence="2">LMG 31841</strain>
    </source>
</reference>
<evidence type="ECO:0000313" key="3">
    <source>
        <dbReference type="Proteomes" id="UP000789704"/>
    </source>
</evidence>
<proteinExistence type="predicted"/>
<dbReference type="AlphaFoldDB" id="A0A9N8RV81"/>
<dbReference type="RefSeq" id="WP_228876631.1">
    <property type="nucleotide sequence ID" value="NZ_CAJQYZ010000011.1"/>
</dbReference>
<feature type="signal peptide" evidence="1">
    <location>
        <begin position="1"/>
        <end position="19"/>
    </location>
</feature>
<comment type="caution">
    <text evidence="2">The sequence shown here is derived from an EMBL/GenBank/DDBJ whole genome shotgun (WGS) entry which is preliminary data.</text>
</comment>
<dbReference type="Proteomes" id="UP000789704">
    <property type="component" value="Unassembled WGS sequence"/>
</dbReference>
<dbReference type="EMBL" id="CAJQZC010000004">
    <property type="protein sequence ID" value="CAG4896590.1"/>
    <property type="molecule type" value="Genomic_DNA"/>
</dbReference>
<gene>
    <name evidence="2" type="ORF">LMG31841_02332</name>
</gene>
<sequence length="148" mass="15229">MKSVFALVFAPLAANICFAAAPASVQTTALDAPLACTVTGHRFIADLEAAQLIDPTPAHVESNSLNTFKPAHDASLTAFGFKVVALVAYEKEDGLFQRGDGEPVANSAYGAVVFAGEGKVHDALAAAGSPAIVHSVAPFVTAIFCKRS</sequence>
<evidence type="ECO:0000313" key="2">
    <source>
        <dbReference type="EMBL" id="CAG4896590.1"/>
    </source>
</evidence>
<name>A0A9N8RV81_9BURK</name>
<organism evidence="2 3">
    <name type="scientific">Paraburkholderia saeva</name>
    <dbReference type="NCBI Taxonomy" id="2777537"/>
    <lineage>
        <taxon>Bacteria</taxon>
        <taxon>Pseudomonadati</taxon>
        <taxon>Pseudomonadota</taxon>
        <taxon>Betaproteobacteria</taxon>
        <taxon>Burkholderiales</taxon>
        <taxon>Burkholderiaceae</taxon>
        <taxon>Paraburkholderia</taxon>
    </lineage>
</organism>
<keyword evidence="3" id="KW-1185">Reference proteome</keyword>
<keyword evidence="1" id="KW-0732">Signal</keyword>
<evidence type="ECO:0000256" key="1">
    <source>
        <dbReference type="SAM" id="SignalP"/>
    </source>
</evidence>
<feature type="chain" id="PRO_5040154170" evidence="1">
    <location>
        <begin position="20"/>
        <end position="148"/>
    </location>
</feature>